<evidence type="ECO:0000256" key="3">
    <source>
        <dbReference type="ARBA" id="ARBA00004910"/>
    </source>
</evidence>
<feature type="binding site" evidence="18">
    <location>
        <position position="79"/>
    </location>
    <ligand>
        <name>Zn(2+)</name>
        <dbReference type="ChEBI" id="CHEBI:29105"/>
        <note>catalytic</note>
    </ligand>
</feature>
<dbReference type="EC" id="1.1.1.193" evidence="15"/>
<keyword evidence="8 15" id="KW-0378">Hydrolase</keyword>
<feature type="binding site" evidence="17">
    <location>
        <position position="158"/>
    </location>
    <ligand>
        <name>NADP(+)</name>
        <dbReference type="ChEBI" id="CHEBI:58349"/>
    </ligand>
</feature>
<evidence type="ECO:0000256" key="5">
    <source>
        <dbReference type="ARBA" id="ARBA00007417"/>
    </source>
</evidence>
<comment type="cofactor">
    <cofactor evidence="15 18">
        <name>Zn(2+)</name>
        <dbReference type="ChEBI" id="CHEBI:29105"/>
    </cofactor>
    <text evidence="15 18">Binds 1 zinc ion.</text>
</comment>
<feature type="binding site" evidence="17">
    <location>
        <position position="188"/>
    </location>
    <ligand>
        <name>substrate</name>
    </ligand>
</feature>
<comment type="catalytic activity">
    <reaction evidence="13 15">
        <text>5-amino-6-(5-phospho-D-ribitylamino)uracil + NADP(+) = 5-amino-6-(5-phospho-D-ribosylamino)uracil + NADPH + H(+)</text>
        <dbReference type="Rhea" id="RHEA:17845"/>
        <dbReference type="ChEBI" id="CHEBI:15378"/>
        <dbReference type="ChEBI" id="CHEBI:57783"/>
        <dbReference type="ChEBI" id="CHEBI:58349"/>
        <dbReference type="ChEBI" id="CHEBI:58421"/>
        <dbReference type="ChEBI" id="CHEBI:58453"/>
        <dbReference type="EC" id="1.1.1.193"/>
    </reaction>
</comment>
<evidence type="ECO:0000313" key="21">
    <source>
        <dbReference type="Proteomes" id="UP000679779"/>
    </source>
</evidence>
<keyword evidence="9 15" id="KW-0862">Zinc</keyword>
<evidence type="ECO:0000256" key="12">
    <source>
        <dbReference type="ARBA" id="ARBA00023268"/>
    </source>
</evidence>
<evidence type="ECO:0000256" key="16">
    <source>
        <dbReference type="PIRSR" id="PIRSR006769-1"/>
    </source>
</evidence>
<evidence type="ECO:0000256" key="15">
    <source>
        <dbReference type="PIRNR" id="PIRNR006769"/>
    </source>
</evidence>
<comment type="similarity">
    <text evidence="4 15">In the N-terminal section; belongs to the cytidine and deoxycytidylate deaminase family.</text>
</comment>
<dbReference type="GO" id="GO:0008270">
    <property type="term" value="F:zinc ion binding"/>
    <property type="evidence" value="ECO:0007669"/>
    <property type="project" value="InterPro"/>
</dbReference>
<evidence type="ECO:0000256" key="9">
    <source>
        <dbReference type="ARBA" id="ARBA00022833"/>
    </source>
</evidence>
<accession>A0A919XDP6</accession>
<dbReference type="InterPro" id="IPR016192">
    <property type="entry name" value="APOBEC/CMP_deaminase_Zn-bd"/>
</dbReference>
<keyword evidence="11 15" id="KW-0560">Oxidoreductase</keyword>
<evidence type="ECO:0000256" key="8">
    <source>
        <dbReference type="ARBA" id="ARBA00022801"/>
    </source>
</evidence>
<dbReference type="NCBIfam" id="TIGR00227">
    <property type="entry name" value="ribD_Cterm"/>
    <property type="match status" value="1"/>
</dbReference>
<dbReference type="Gene3D" id="3.40.430.10">
    <property type="entry name" value="Dihydrofolate Reductase, subunit A"/>
    <property type="match status" value="1"/>
</dbReference>
<feature type="active site" description="Proton donor" evidence="16">
    <location>
        <position position="56"/>
    </location>
</feature>
<evidence type="ECO:0000256" key="7">
    <source>
        <dbReference type="ARBA" id="ARBA00022723"/>
    </source>
</evidence>
<dbReference type="FunFam" id="3.40.140.10:FF:000025">
    <property type="entry name" value="Riboflavin biosynthesis protein RibD"/>
    <property type="match status" value="1"/>
</dbReference>
<dbReference type="InterPro" id="IPR011549">
    <property type="entry name" value="RibD_C"/>
</dbReference>
<dbReference type="InterPro" id="IPR016193">
    <property type="entry name" value="Cytidine_deaminase-like"/>
</dbReference>
<organism evidence="20 21">
    <name type="scientific">Paenibacillus albilobatus</name>
    <dbReference type="NCBI Taxonomy" id="2716884"/>
    <lineage>
        <taxon>Bacteria</taxon>
        <taxon>Bacillati</taxon>
        <taxon>Bacillota</taxon>
        <taxon>Bacilli</taxon>
        <taxon>Bacillales</taxon>
        <taxon>Paenibacillaceae</taxon>
        <taxon>Paenibacillus</taxon>
    </lineage>
</organism>
<evidence type="ECO:0000256" key="1">
    <source>
        <dbReference type="ARBA" id="ARBA00002151"/>
    </source>
</evidence>
<dbReference type="GO" id="GO:0050661">
    <property type="term" value="F:NADP binding"/>
    <property type="evidence" value="ECO:0007669"/>
    <property type="project" value="InterPro"/>
</dbReference>
<evidence type="ECO:0000256" key="18">
    <source>
        <dbReference type="PIRSR" id="PIRSR006769-3"/>
    </source>
</evidence>
<evidence type="ECO:0000256" key="11">
    <source>
        <dbReference type="ARBA" id="ARBA00023002"/>
    </source>
</evidence>
<dbReference type="InterPro" id="IPR050765">
    <property type="entry name" value="Riboflavin_Biosynth_HTPR"/>
</dbReference>
<dbReference type="EC" id="3.5.4.26" evidence="15"/>
<feature type="binding site" evidence="17">
    <location>
        <position position="172"/>
    </location>
    <ligand>
        <name>substrate</name>
    </ligand>
</feature>
<dbReference type="RefSeq" id="WP_212957787.1">
    <property type="nucleotide sequence ID" value="NZ_BORQ01000002.1"/>
</dbReference>
<dbReference type="PANTHER" id="PTHR38011">
    <property type="entry name" value="DIHYDROFOLATE REDUCTASE FAMILY PROTEIN (AFU_ORTHOLOGUE AFUA_8G06820)"/>
    <property type="match status" value="1"/>
</dbReference>
<feature type="binding site" evidence="17">
    <location>
        <position position="174"/>
    </location>
    <ligand>
        <name>NADP(+)</name>
        <dbReference type="ChEBI" id="CHEBI:58349"/>
    </ligand>
</feature>
<comment type="catalytic activity">
    <reaction evidence="14 15">
        <text>2,5-diamino-6-hydroxy-4-(5-phosphoribosylamino)-pyrimidine + H2O + H(+) = 5-amino-6-(5-phospho-D-ribosylamino)uracil + NH4(+)</text>
        <dbReference type="Rhea" id="RHEA:21868"/>
        <dbReference type="ChEBI" id="CHEBI:15377"/>
        <dbReference type="ChEBI" id="CHEBI:15378"/>
        <dbReference type="ChEBI" id="CHEBI:28938"/>
        <dbReference type="ChEBI" id="CHEBI:58453"/>
        <dbReference type="ChEBI" id="CHEBI:58614"/>
        <dbReference type="EC" id="3.5.4.26"/>
    </reaction>
</comment>
<evidence type="ECO:0000259" key="19">
    <source>
        <dbReference type="PROSITE" id="PS51747"/>
    </source>
</evidence>
<name>A0A919XDP6_9BACL</name>
<proteinExistence type="inferred from homology"/>
<dbReference type="PROSITE" id="PS00903">
    <property type="entry name" value="CYT_DCMP_DEAMINASES_1"/>
    <property type="match status" value="1"/>
</dbReference>
<evidence type="ECO:0000256" key="13">
    <source>
        <dbReference type="ARBA" id="ARBA00049861"/>
    </source>
</evidence>
<dbReference type="PIRSF" id="PIRSF006769">
    <property type="entry name" value="RibD"/>
    <property type="match status" value="1"/>
</dbReference>
<comment type="pathway">
    <text evidence="3 15">Cofactor biosynthesis; riboflavin biosynthesis; 5-amino-6-(D-ribitylamino)uracil from GTP: step 3/4.</text>
</comment>
<evidence type="ECO:0000256" key="4">
    <source>
        <dbReference type="ARBA" id="ARBA00005259"/>
    </source>
</evidence>
<dbReference type="InterPro" id="IPR004794">
    <property type="entry name" value="Eubact_RibD"/>
</dbReference>
<dbReference type="InterPro" id="IPR002734">
    <property type="entry name" value="RibDG_C"/>
</dbReference>
<comment type="pathway">
    <text evidence="2 15">Cofactor biosynthesis; riboflavin biosynthesis; 5-amino-6-(D-ribitylamino)uracil from GTP: step 2/4.</text>
</comment>
<dbReference type="AlphaFoldDB" id="A0A919XDP6"/>
<dbReference type="GO" id="GO:0008703">
    <property type="term" value="F:5-amino-6-(5-phosphoribosylamino)uracil reductase activity"/>
    <property type="evidence" value="ECO:0007669"/>
    <property type="project" value="UniProtKB-EC"/>
</dbReference>
<dbReference type="NCBIfam" id="TIGR00326">
    <property type="entry name" value="eubact_ribD"/>
    <property type="match status" value="1"/>
</dbReference>
<dbReference type="InterPro" id="IPR024072">
    <property type="entry name" value="DHFR-like_dom_sf"/>
</dbReference>
<evidence type="ECO:0000256" key="17">
    <source>
        <dbReference type="PIRSR" id="PIRSR006769-2"/>
    </source>
</evidence>
<feature type="binding site" evidence="17">
    <location>
        <position position="200"/>
    </location>
    <ligand>
        <name>NADP(+)</name>
        <dbReference type="ChEBI" id="CHEBI:58349"/>
    </ligand>
</feature>
<feature type="binding site" evidence="17">
    <location>
        <position position="297"/>
    </location>
    <ligand>
        <name>substrate</name>
    </ligand>
</feature>
<evidence type="ECO:0000256" key="2">
    <source>
        <dbReference type="ARBA" id="ARBA00004882"/>
    </source>
</evidence>
<evidence type="ECO:0000256" key="10">
    <source>
        <dbReference type="ARBA" id="ARBA00022857"/>
    </source>
</evidence>
<comment type="caution">
    <text evidence="20">The sequence shown here is derived from an EMBL/GenBank/DDBJ whole genome shotgun (WGS) entry which is preliminary data.</text>
</comment>
<keyword evidence="12" id="KW-0511">Multifunctional enzyme</keyword>
<evidence type="ECO:0000256" key="6">
    <source>
        <dbReference type="ARBA" id="ARBA00022619"/>
    </source>
</evidence>
<feature type="binding site" evidence="17">
    <location>
        <position position="227"/>
    </location>
    <ligand>
        <name>NADP(+)</name>
        <dbReference type="ChEBI" id="CHEBI:58349"/>
    </ligand>
</feature>
<dbReference type="CDD" id="cd01284">
    <property type="entry name" value="Riboflavin_deaminase-reductase"/>
    <property type="match status" value="1"/>
</dbReference>
<dbReference type="Pfam" id="PF01872">
    <property type="entry name" value="RibD_C"/>
    <property type="match status" value="1"/>
</dbReference>
<feature type="binding site" evidence="17">
    <location>
        <position position="204"/>
    </location>
    <ligand>
        <name>NADP(+)</name>
        <dbReference type="ChEBI" id="CHEBI:58349"/>
    </ligand>
</feature>
<dbReference type="PROSITE" id="PS51747">
    <property type="entry name" value="CYT_DCMP_DEAMINASES_2"/>
    <property type="match status" value="1"/>
</dbReference>
<feature type="binding site" evidence="17">
    <location>
        <position position="211"/>
    </location>
    <ligand>
        <name>substrate</name>
    </ligand>
</feature>
<dbReference type="SUPFAM" id="SSF53597">
    <property type="entry name" value="Dihydrofolate reductase-like"/>
    <property type="match status" value="1"/>
</dbReference>
<keyword evidence="10 15" id="KW-0521">NADP</keyword>
<dbReference type="PANTHER" id="PTHR38011:SF7">
    <property type="entry name" value="2,5-DIAMINO-6-RIBOSYLAMINO-4(3H)-PYRIMIDINONE 5'-PHOSPHATE REDUCTASE"/>
    <property type="match status" value="1"/>
</dbReference>
<comment type="function">
    <text evidence="1 15">Converts 2,5-diamino-6-(ribosylamino)-4(3h)-pyrimidinone 5'-phosphate into 5-amino-6-(ribosylamino)-2,4(1h,3h)-pyrimidinedione 5'-phosphate.</text>
</comment>
<gene>
    <name evidence="20" type="primary">ribD</name>
    <name evidence="20" type="ORF">J2TS6_19570</name>
</gene>
<evidence type="ECO:0000256" key="14">
    <source>
        <dbReference type="ARBA" id="ARBA00049886"/>
    </source>
</evidence>
<feature type="binding site" evidence="18">
    <location>
        <position position="54"/>
    </location>
    <ligand>
        <name>Zn(2+)</name>
        <dbReference type="ChEBI" id="CHEBI:29105"/>
        <note>catalytic</note>
    </ligand>
</feature>
<dbReference type="InterPro" id="IPR002125">
    <property type="entry name" value="CMP_dCMP_dom"/>
</dbReference>
<reference evidence="20" key="1">
    <citation type="submission" date="2021-03" db="EMBL/GenBank/DDBJ databases">
        <title>Antimicrobial resistance genes in bacteria isolated from Japanese honey, and their potential for conferring macrolide and lincosamide resistance in the American foulbrood pathogen Paenibacillus larvae.</title>
        <authorList>
            <person name="Okamoto M."/>
            <person name="Kumagai M."/>
            <person name="Kanamori H."/>
            <person name="Takamatsu D."/>
        </authorList>
    </citation>
    <scope>NUCLEOTIDE SEQUENCE</scope>
    <source>
        <strain evidence="20">J2TS6</strain>
    </source>
</reference>
<dbReference type="Gene3D" id="3.40.140.10">
    <property type="entry name" value="Cytidine Deaminase, domain 2"/>
    <property type="match status" value="1"/>
</dbReference>
<sequence>MELPVNDEFYMSLALDMAERAQGQTGINPVVGCVIVKDGALVGLGTHLKRGTAHAEVHAVRMAGEQAEGGTVYVTLEPCSHHGKTPPCSDLLIEAKVKRVVVACLDPNPVVAGSGIKRLRQHGIEVQVGTLRERAVRLNDKFAKYITTRMPYVTIKAASTLDGKIATETGDSKWISNEEARLQAHALRHRHQAIMVGIGTALADDPSLTTRHDGVDGLQPVRIVVDSRLRLTPEANLLKVGTSPIVILTTEQAPVERRRLLEELGAEILVCGAGPRVDLKAALEELGRREIGSVLVEGGGALNGELLRARLVDRIVLYFAPKIVGGKHAPHSFDLEGIGRMADAITLDDLEVDRVGDNIFVSGKPIWPDHVDVKEQEGEG</sequence>
<feature type="binding site" evidence="18">
    <location>
        <position position="88"/>
    </location>
    <ligand>
        <name>Zn(2+)</name>
        <dbReference type="ChEBI" id="CHEBI:29105"/>
        <note>catalytic</note>
    </ligand>
</feature>
<comment type="similarity">
    <text evidence="5 15">In the C-terminal section; belongs to the HTP reductase family.</text>
</comment>
<evidence type="ECO:0000313" key="20">
    <source>
        <dbReference type="EMBL" id="GIO30816.1"/>
    </source>
</evidence>
<dbReference type="EMBL" id="BORQ01000002">
    <property type="protein sequence ID" value="GIO30816.1"/>
    <property type="molecule type" value="Genomic_DNA"/>
</dbReference>
<dbReference type="GO" id="GO:0009231">
    <property type="term" value="P:riboflavin biosynthetic process"/>
    <property type="evidence" value="ECO:0007669"/>
    <property type="project" value="UniProtKB-KW"/>
</dbReference>
<dbReference type="GO" id="GO:0008835">
    <property type="term" value="F:diaminohydroxyphosphoribosylaminopyrimidine deaminase activity"/>
    <property type="evidence" value="ECO:0007669"/>
    <property type="project" value="UniProtKB-EC"/>
</dbReference>
<dbReference type="SUPFAM" id="SSF53927">
    <property type="entry name" value="Cytidine deaminase-like"/>
    <property type="match status" value="1"/>
</dbReference>
<keyword evidence="21" id="KW-1185">Reference proteome</keyword>
<dbReference type="Pfam" id="PF00383">
    <property type="entry name" value="dCMP_cyt_deam_1"/>
    <property type="match status" value="1"/>
</dbReference>
<dbReference type="Proteomes" id="UP000679779">
    <property type="component" value="Unassembled WGS sequence"/>
</dbReference>
<protein>
    <recommendedName>
        <fullName evidence="15">Riboflavin biosynthesis protein RibD</fullName>
    </recommendedName>
    <domain>
        <recommendedName>
            <fullName evidence="15">Diaminohydroxyphosphoribosylaminopyrimidine deaminase</fullName>
            <shortName evidence="15">DRAP deaminase</shortName>
            <ecNumber evidence="15">3.5.4.26</ecNumber>
        </recommendedName>
        <alternativeName>
            <fullName evidence="15">Riboflavin-specific deaminase</fullName>
        </alternativeName>
    </domain>
    <domain>
        <recommendedName>
            <fullName evidence="15">5-amino-6-(5-phosphoribosylamino)uracil reductase</fullName>
            <ecNumber evidence="15">1.1.1.193</ecNumber>
        </recommendedName>
        <alternativeName>
            <fullName evidence="15">HTP reductase</fullName>
        </alternativeName>
    </domain>
</protein>
<keyword evidence="6 15" id="KW-0686">Riboflavin biosynthesis</keyword>
<keyword evidence="7 15" id="KW-0479">Metal-binding</keyword>
<feature type="binding site" evidence="17">
    <location>
        <position position="208"/>
    </location>
    <ligand>
        <name>substrate</name>
    </ligand>
</feature>
<feature type="domain" description="CMP/dCMP-type deaminase" evidence="19">
    <location>
        <begin position="5"/>
        <end position="127"/>
    </location>
</feature>